<evidence type="ECO:0000313" key="1">
    <source>
        <dbReference type="EMBL" id="GCD10407.1"/>
    </source>
</evidence>
<name>A0A401ULK1_9CLOT</name>
<protein>
    <submittedName>
        <fullName evidence="1">Uncharacterized protein</fullName>
    </submittedName>
</protein>
<evidence type="ECO:0000313" key="2">
    <source>
        <dbReference type="Proteomes" id="UP000287872"/>
    </source>
</evidence>
<dbReference type="Proteomes" id="UP000287872">
    <property type="component" value="Unassembled WGS sequence"/>
</dbReference>
<dbReference type="AlphaFoldDB" id="A0A401ULK1"/>
<comment type="caution">
    <text evidence="1">The sequence shown here is derived from an EMBL/GenBank/DDBJ whole genome shotgun (WGS) entry which is preliminary data.</text>
</comment>
<dbReference type="OrthoDB" id="5391994at2"/>
<reference evidence="1 2" key="1">
    <citation type="submission" date="2018-11" db="EMBL/GenBank/DDBJ databases">
        <title>Genome sequencing and assembly of Clostridium tagluense strain A121.</title>
        <authorList>
            <person name="Murakami T."/>
            <person name="Segawa T."/>
            <person name="Shcherbakova V.A."/>
            <person name="Mori H."/>
            <person name="Yoshimura Y."/>
        </authorList>
    </citation>
    <scope>NUCLEOTIDE SEQUENCE [LARGE SCALE GENOMIC DNA]</scope>
    <source>
        <strain evidence="1 2">A121</strain>
    </source>
</reference>
<gene>
    <name evidence="1" type="ORF">Ctaglu_20300</name>
</gene>
<proteinExistence type="predicted"/>
<dbReference type="RefSeq" id="WP_125000997.1">
    <property type="nucleotide sequence ID" value="NZ_BHYK01000010.1"/>
</dbReference>
<organism evidence="1 2">
    <name type="scientific">Clostridium tagluense</name>
    <dbReference type="NCBI Taxonomy" id="360422"/>
    <lineage>
        <taxon>Bacteria</taxon>
        <taxon>Bacillati</taxon>
        <taxon>Bacillota</taxon>
        <taxon>Clostridia</taxon>
        <taxon>Eubacteriales</taxon>
        <taxon>Clostridiaceae</taxon>
        <taxon>Clostridium</taxon>
    </lineage>
</organism>
<accession>A0A401ULK1</accession>
<dbReference type="EMBL" id="BHYK01000010">
    <property type="protein sequence ID" value="GCD10407.1"/>
    <property type="molecule type" value="Genomic_DNA"/>
</dbReference>
<keyword evidence="2" id="KW-1185">Reference proteome</keyword>
<sequence length="118" mass="14484">MMWFNKKTEEQIKAKLLKDTRVDVYNRYRYEITFINGDILEVTDTRYSKWKFIYFVDRMLAEETIIVGECQYTTSSILKVQFIDVLETIRYRRKDVYYTDLGNIVWDKKYFKDNLIID</sequence>